<dbReference type="Pfam" id="PF05043">
    <property type="entry name" value="Mga"/>
    <property type="match status" value="1"/>
</dbReference>
<dbReference type="Gene3D" id="1.10.10.10">
    <property type="entry name" value="Winged helix-like DNA-binding domain superfamily/Winged helix DNA-binding domain"/>
    <property type="match status" value="1"/>
</dbReference>
<keyword evidence="1" id="KW-0805">Transcription regulation</keyword>
<dbReference type="eggNOG" id="COG3711">
    <property type="taxonomic scope" value="Bacteria"/>
</dbReference>
<protein>
    <recommendedName>
        <fullName evidence="8">Mga helix-turn-helix domain-containing protein</fullName>
    </recommendedName>
</protein>
<dbReference type="InterPro" id="IPR013236">
    <property type="entry name" value="Mga_PRD_dom"/>
</dbReference>
<dbReference type="Pfam" id="PF08280">
    <property type="entry name" value="HTH_Mga"/>
    <property type="match status" value="1"/>
</dbReference>
<reference evidence="6" key="1">
    <citation type="submission" date="2009-09" db="EMBL/GenBank/DDBJ databases">
        <authorList>
            <consortium name="The Broad Institute Genome Sequencing Platform"/>
            <person name="Ward D."/>
            <person name="Feldgarden M."/>
            <person name="Earl A."/>
            <person name="Young S.K."/>
            <person name="Zeng Q."/>
            <person name="Koehrsen M."/>
            <person name="Alvarado L."/>
            <person name="Berlin A."/>
            <person name="Bochicchio J."/>
            <person name="Borenstein D."/>
            <person name="Chapman S.B."/>
            <person name="Chen Z."/>
            <person name="Engels R."/>
            <person name="Freedman E."/>
            <person name="Gellesch M."/>
            <person name="Goldberg J."/>
            <person name="Griggs A."/>
            <person name="Gujja S."/>
            <person name="Heilman E."/>
            <person name="Heiman D."/>
            <person name="Hepburn T."/>
            <person name="Howarth C."/>
            <person name="Jen D."/>
            <person name="Larson L."/>
            <person name="Lewis B."/>
            <person name="Mehta T."/>
            <person name="Park D."/>
            <person name="Pearson M."/>
            <person name="Roberts A."/>
            <person name="Saif S."/>
            <person name="Shea T."/>
            <person name="Shenoy N."/>
            <person name="Sisk P."/>
            <person name="Stolte C."/>
            <person name="Sykes S."/>
            <person name="Thomson T."/>
            <person name="Walk T."/>
            <person name="White J."/>
            <person name="Yandava C."/>
            <person name="Sibley C.D."/>
            <person name="Field T.R."/>
            <person name="Grinwis M."/>
            <person name="Eshaghurshan C.S."/>
            <person name="Surette M.G."/>
            <person name="Haas B."/>
            <person name="Nusbaum C."/>
            <person name="Birren B."/>
        </authorList>
    </citation>
    <scope>NUCLEOTIDE SEQUENCE [LARGE SCALE GENOMIC DNA]</scope>
    <source>
        <strain evidence="6">ATCC 700633</strain>
    </source>
</reference>
<dbReference type="PANTHER" id="PTHR30185">
    <property type="entry name" value="CRYPTIC BETA-GLUCOSIDE BGL OPERON ANTITERMINATOR"/>
    <property type="match status" value="1"/>
</dbReference>
<keyword evidence="2" id="KW-0804">Transcription</keyword>
<dbReference type="InterPro" id="IPR013199">
    <property type="entry name" value="HTH_Mga_DNA-bd_dom"/>
</dbReference>
<proteinExistence type="predicted"/>
<dbReference type="STRING" id="626369.HMPREF0446_00138"/>
<sequence>MRNLLSSKEKRQLEFMEYLIDSKKWTHLYILAEKFDCTERILKQDIAELREAFPNIDIQTSTNGVKAYFSKENSIEDIYKHFFVNSQNFSLLEYIFFHEGETINDISNAFYTTPANLYRIVNKMVKDIEPKFKFNIQLTPVSITGNEVDIRYFYAQYFSERYNFLEWPFTDFNEEDLDEFAKYFYTPTNYPMGFAIFHMYKWMVMIGIYRVKNKHFVPIPDNFFDEVFPPFAQLPDIEEKLVYFSEKFQISMTPEVLAQIFISFIQDTIFLSPEEFYASLEEDEYAKNSCRLLDEMLLKLEFKLNIHFNNRNDLIWYMHNTVHLERQETFTDPLLFNQKQRTMNNFQKHFSSAFEIVKSEIMNYLKLMNRTHTPEHIHHLIYTLFTHGEDMAIQLLMNRPKIKVLVISNFDHAHPITLMRVLSYYCNDRFIFENWTDVDLSSDILNKTDYDIIVANFYIDGLKKEFICHNNLTIMELVNYLNTISDSF</sequence>
<dbReference type="SUPFAM" id="SSF46785">
    <property type="entry name" value="Winged helix' DNA-binding domain"/>
    <property type="match status" value="1"/>
</dbReference>
<dbReference type="OrthoDB" id="1711164at2"/>
<feature type="domain" description="M protein trans-acting positive regulator (MGA) PRD" evidence="4">
    <location>
        <begin position="174"/>
        <end position="390"/>
    </location>
</feature>
<reference evidence="6" key="2">
    <citation type="submission" date="2011-10" db="EMBL/GenBank/DDBJ databases">
        <title>The Genome Sequence of Granulicatella elegans ATCC 700633.</title>
        <authorList>
            <consortium name="The Broad Institute Genome Sequencing Platform"/>
            <consortium name="The Broad Institute Genome Sequencing Center for Infectious Disease"/>
            <person name="Earl A."/>
            <person name="Ward D."/>
            <person name="Feldgarden M."/>
            <person name="Gevers D."/>
            <person name="Sibley C.D."/>
            <person name="Field T.R."/>
            <person name="Grinwis M."/>
            <person name="Eshaghurshan C.S."/>
            <person name="Surette M.G."/>
            <person name="Young S.K."/>
            <person name="Zeng Q."/>
            <person name="Gargeya S."/>
            <person name="Fitzgerald M."/>
            <person name="Haas B."/>
            <person name="Abouelleil A."/>
            <person name="Alvarado L."/>
            <person name="Arachchi H.M."/>
            <person name="Berlin A."/>
            <person name="Brown A."/>
            <person name="Chapman S.B."/>
            <person name="Chen Z."/>
            <person name="Dunbar C."/>
            <person name="Freedman E."/>
            <person name="Gearin G."/>
            <person name="Goldberg J."/>
            <person name="Griggs A."/>
            <person name="Gujja S."/>
            <person name="Heiman D."/>
            <person name="Howarth C."/>
            <person name="Larson L."/>
            <person name="Lui A."/>
            <person name="MacDonald P.J.P."/>
            <person name="Montmayeur A."/>
            <person name="Murphy C."/>
            <person name="Neiman D."/>
            <person name="Pearson M."/>
            <person name="Priest M."/>
            <person name="Roberts A."/>
            <person name="Saif S."/>
            <person name="Shea T."/>
            <person name="Shenoy N."/>
            <person name="Sisk P."/>
            <person name="Stolte C."/>
            <person name="Sykes S."/>
            <person name="Wortman J."/>
            <person name="Nusbaum C."/>
            <person name="Birren B."/>
        </authorList>
    </citation>
    <scope>NUCLEOTIDE SEQUENCE [LARGE SCALE GENOMIC DNA]</scope>
    <source>
        <strain evidence="6">ATCC 700633</strain>
    </source>
</reference>
<keyword evidence="7" id="KW-1185">Reference proteome</keyword>
<dbReference type="Pfam" id="PF08270">
    <property type="entry name" value="PRD_Mga"/>
    <property type="match status" value="1"/>
</dbReference>
<evidence type="ECO:0000259" key="4">
    <source>
        <dbReference type="Pfam" id="PF08270"/>
    </source>
</evidence>
<evidence type="ECO:0008006" key="8">
    <source>
        <dbReference type="Google" id="ProtNLM"/>
    </source>
</evidence>
<comment type="caution">
    <text evidence="6">The sequence shown here is derived from an EMBL/GenBank/DDBJ whole genome shotgun (WGS) entry which is preliminary data.</text>
</comment>
<evidence type="ECO:0000313" key="6">
    <source>
        <dbReference type="EMBL" id="EEW93256.1"/>
    </source>
</evidence>
<dbReference type="InterPro" id="IPR036390">
    <property type="entry name" value="WH_DNA-bd_sf"/>
</dbReference>
<dbReference type="AlphaFoldDB" id="D0BJK3"/>
<evidence type="ECO:0000256" key="1">
    <source>
        <dbReference type="ARBA" id="ARBA00023015"/>
    </source>
</evidence>
<feature type="domain" description="M protein trans-acting positive regulator (MGA) HTH" evidence="5">
    <location>
        <begin position="7"/>
        <end position="57"/>
    </location>
</feature>
<dbReference type="PANTHER" id="PTHR30185:SF18">
    <property type="entry name" value="TRANSCRIPTIONAL REGULATOR MTLR"/>
    <property type="match status" value="1"/>
</dbReference>
<dbReference type="Proteomes" id="UP000002939">
    <property type="component" value="Unassembled WGS sequence"/>
</dbReference>
<dbReference type="HOGENOM" id="CLU_038821_1_1_9"/>
<feature type="domain" description="Mga helix-turn-helix" evidence="3">
    <location>
        <begin position="73"/>
        <end position="158"/>
    </location>
</feature>
<evidence type="ECO:0000256" key="2">
    <source>
        <dbReference type="ARBA" id="ARBA00023163"/>
    </source>
</evidence>
<dbReference type="InterPro" id="IPR036388">
    <property type="entry name" value="WH-like_DNA-bd_sf"/>
</dbReference>
<evidence type="ECO:0000259" key="5">
    <source>
        <dbReference type="Pfam" id="PF08280"/>
    </source>
</evidence>
<evidence type="ECO:0000313" key="7">
    <source>
        <dbReference type="Proteomes" id="UP000002939"/>
    </source>
</evidence>
<accession>D0BJK3</accession>
<dbReference type="EMBL" id="ACRF02000016">
    <property type="protein sequence ID" value="EEW93256.1"/>
    <property type="molecule type" value="Genomic_DNA"/>
</dbReference>
<name>D0BJK3_9LACT</name>
<organism evidence="6 7">
    <name type="scientific">Granulicatella elegans ATCC 700633</name>
    <dbReference type="NCBI Taxonomy" id="626369"/>
    <lineage>
        <taxon>Bacteria</taxon>
        <taxon>Bacillati</taxon>
        <taxon>Bacillota</taxon>
        <taxon>Bacilli</taxon>
        <taxon>Lactobacillales</taxon>
        <taxon>Carnobacteriaceae</taxon>
        <taxon>Granulicatella</taxon>
    </lineage>
</organism>
<evidence type="ECO:0000259" key="3">
    <source>
        <dbReference type="Pfam" id="PF05043"/>
    </source>
</evidence>
<gene>
    <name evidence="6" type="ORF">HMPREF0446_00138</name>
</gene>
<dbReference type="InterPro" id="IPR007737">
    <property type="entry name" value="Mga_HTH"/>
</dbReference>
<dbReference type="RefSeq" id="WP_006702411.1">
    <property type="nucleotide sequence ID" value="NZ_KI391971.1"/>
</dbReference>
<dbReference type="InterPro" id="IPR050661">
    <property type="entry name" value="BglG_antiterminators"/>
</dbReference>